<keyword evidence="1" id="KW-0732">Signal</keyword>
<dbReference type="PANTHER" id="PTHR19367:SF18">
    <property type="entry name" value="T CELL RECEPTOR ALPHA VARIABLE 16"/>
    <property type="match status" value="1"/>
</dbReference>
<keyword evidence="4" id="KW-0393">Immunoglobulin domain</keyword>
<reference evidence="8" key="3">
    <citation type="submission" date="2025-08" db="UniProtKB">
        <authorList>
            <consortium name="Ensembl"/>
        </authorList>
    </citation>
    <scope>IDENTIFICATION</scope>
</reference>
<dbReference type="InterPro" id="IPR036179">
    <property type="entry name" value="Ig-like_dom_sf"/>
</dbReference>
<evidence type="ECO:0000256" key="5">
    <source>
        <dbReference type="ARBA" id="ARBA00043266"/>
    </source>
</evidence>
<evidence type="ECO:0000256" key="3">
    <source>
        <dbReference type="ARBA" id="ARBA00023170"/>
    </source>
</evidence>
<evidence type="ECO:0000313" key="8">
    <source>
        <dbReference type="Ensembl" id="ENSAMXP00000050365.1"/>
    </source>
</evidence>
<dbReference type="AlphaFoldDB" id="A0A3B1K8F8"/>
<reference evidence="8" key="4">
    <citation type="submission" date="2025-09" db="UniProtKB">
        <authorList>
            <consortium name="Ensembl"/>
        </authorList>
    </citation>
    <scope>IDENTIFICATION</scope>
</reference>
<keyword evidence="2" id="KW-1064">Adaptive immunity</keyword>
<protein>
    <recommendedName>
        <fullName evidence="7">Ig-like domain-containing protein</fullName>
    </recommendedName>
</protein>
<evidence type="ECO:0000313" key="9">
    <source>
        <dbReference type="Proteomes" id="UP000018467"/>
    </source>
</evidence>
<evidence type="ECO:0000256" key="4">
    <source>
        <dbReference type="ARBA" id="ARBA00023319"/>
    </source>
</evidence>
<dbReference type="PROSITE" id="PS50835">
    <property type="entry name" value="IG_LIKE"/>
    <property type="match status" value="1"/>
</dbReference>
<keyword evidence="6" id="KW-0472">Membrane</keyword>
<reference evidence="9" key="2">
    <citation type="journal article" date="2014" name="Nat. Commun.">
        <title>The cavefish genome reveals candidate genes for eye loss.</title>
        <authorList>
            <person name="McGaugh S.E."/>
            <person name="Gross J.B."/>
            <person name="Aken B."/>
            <person name="Blin M."/>
            <person name="Borowsky R."/>
            <person name="Chalopin D."/>
            <person name="Hinaux H."/>
            <person name="Jeffery W.R."/>
            <person name="Keene A."/>
            <person name="Ma L."/>
            <person name="Minx P."/>
            <person name="Murphy D."/>
            <person name="O'Quin K.E."/>
            <person name="Retaux S."/>
            <person name="Rohner N."/>
            <person name="Searle S.M."/>
            <person name="Stahl B.A."/>
            <person name="Tabin C."/>
            <person name="Volff J.N."/>
            <person name="Yoshizawa M."/>
            <person name="Warren W.C."/>
        </authorList>
    </citation>
    <scope>NUCLEOTIDE SEQUENCE [LARGE SCALE GENOMIC DNA]</scope>
    <source>
        <strain evidence="9">female</strain>
    </source>
</reference>
<dbReference type="SMART" id="SM00406">
    <property type="entry name" value="IGv"/>
    <property type="match status" value="1"/>
</dbReference>
<dbReference type="GeneTree" id="ENSGT01140000282758"/>
<dbReference type="InterPro" id="IPR007110">
    <property type="entry name" value="Ig-like_dom"/>
</dbReference>
<dbReference type="InParanoid" id="A0A3B1K8F8"/>
<keyword evidence="9" id="KW-1185">Reference proteome</keyword>
<evidence type="ECO:0000256" key="6">
    <source>
        <dbReference type="SAM" id="Phobius"/>
    </source>
</evidence>
<name>A0A3B1K8F8_ASTMX</name>
<dbReference type="Gene3D" id="2.60.40.10">
    <property type="entry name" value="Immunoglobulins"/>
    <property type="match status" value="1"/>
</dbReference>
<organism evidence="8 9">
    <name type="scientific">Astyanax mexicanus</name>
    <name type="common">Blind cave fish</name>
    <name type="synonym">Astyanax fasciatus mexicanus</name>
    <dbReference type="NCBI Taxonomy" id="7994"/>
    <lineage>
        <taxon>Eukaryota</taxon>
        <taxon>Metazoa</taxon>
        <taxon>Chordata</taxon>
        <taxon>Craniata</taxon>
        <taxon>Vertebrata</taxon>
        <taxon>Euteleostomi</taxon>
        <taxon>Actinopterygii</taxon>
        <taxon>Neopterygii</taxon>
        <taxon>Teleostei</taxon>
        <taxon>Ostariophysi</taxon>
        <taxon>Characiformes</taxon>
        <taxon>Characoidei</taxon>
        <taxon>Acestrorhamphidae</taxon>
        <taxon>Acestrorhamphinae</taxon>
        <taxon>Astyanax</taxon>
    </lineage>
</organism>
<evidence type="ECO:0000256" key="2">
    <source>
        <dbReference type="ARBA" id="ARBA00023130"/>
    </source>
</evidence>
<keyword evidence="6" id="KW-1133">Transmembrane helix</keyword>
<dbReference type="GO" id="GO:0042101">
    <property type="term" value="C:T cell receptor complex"/>
    <property type="evidence" value="ECO:0007669"/>
    <property type="project" value="UniProtKB-KW"/>
</dbReference>
<dbReference type="InterPro" id="IPR013106">
    <property type="entry name" value="Ig_V-set"/>
</dbReference>
<dbReference type="InterPro" id="IPR051287">
    <property type="entry name" value="TCR_variable_region"/>
</dbReference>
<dbReference type="Proteomes" id="UP000018467">
    <property type="component" value="Unassembled WGS sequence"/>
</dbReference>
<keyword evidence="5" id="KW-1279">T cell receptor</keyword>
<dbReference type="InterPro" id="IPR013783">
    <property type="entry name" value="Ig-like_fold"/>
</dbReference>
<keyword evidence="5" id="KW-0391">Immunity</keyword>
<accession>A0A3B1K8F8</accession>
<feature type="domain" description="Ig-like" evidence="7">
    <location>
        <begin position="11"/>
        <end position="130"/>
    </location>
</feature>
<dbReference type="Pfam" id="PF07686">
    <property type="entry name" value="V-set"/>
    <property type="match status" value="1"/>
</dbReference>
<dbReference type="PANTHER" id="PTHR19367">
    <property type="entry name" value="T-CELL RECEPTOR ALPHA CHAIN V REGION"/>
    <property type="match status" value="1"/>
</dbReference>
<dbReference type="SUPFAM" id="SSF48726">
    <property type="entry name" value="Immunoglobulin"/>
    <property type="match status" value="1"/>
</dbReference>
<reference evidence="9" key="1">
    <citation type="submission" date="2013-03" db="EMBL/GenBank/DDBJ databases">
        <authorList>
            <person name="Jeffery W."/>
            <person name="Warren W."/>
            <person name="Wilson R.K."/>
        </authorList>
    </citation>
    <scope>NUCLEOTIDE SEQUENCE</scope>
    <source>
        <strain evidence="9">female</strain>
    </source>
</reference>
<dbReference type="Ensembl" id="ENSAMXT00000050187.1">
    <property type="protein sequence ID" value="ENSAMXP00000050365.1"/>
    <property type="gene ID" value="ENSAMXG00000032991.1"/>
</dbReference>
<evidence type="ECO:0000256" key="1">
    <source>
        <dbReference type="ARBA" id="ARBA00022729"/>
    </source>
</evidence>
<proteinExistence type="predicted"/>
<evidence type="ECO:0000259" key="7">
    <source>
        <dbReference type="PROSITE" id="PS50835"/>
    </source>
</evidence>
<keyword evidence="3" id="KW-0675">Receptor</keyword>
<dbReference type="Bgee" id="ENSAMXG00000032991">
    <property type="expression patterns" value="Expressed in pharyngeal gill"/>
</dbReference>
<feature type="transmembrane region" description="Helical" evidence="6">
    <location>
        <begin position="146"/>
        <end position="179"/>
    </location>
</feature>
<sequence length="233" mass="26185">MSYREVLLPCPANTMDLLQLIICCGSVSIPDPDLSSVTLSCKYNGSLTTDDLLWYRQYSRSKPEFLILVNEANSEIKADPPVDGVSAKVNEEKNGVDLKISSTAVSDSALYYCALRPTSTVTGNRPNTVLKPVFVKYVEQLIFQEGALFLICWFTFSFFSIQVITSVCFGTSIIIMVIYWGNDYLVWWVKVLNCAAIVYKLLHANCRDISFIVTCLSTPESVCLHTVYRYHPL</sequence>
<dbReference type="GO" id="GO:0002250">
    <property type="term" value="P:adaptive immune response"/>
    <property type="evidence" value="ECO:0007669"/>
    <property type="project" value="UniProtKB-KW"/>
</dbReference>
<keyword evidence="6" id="KW-0812">Transmembrane</keyword>